<keyword evidence="5 6" id="KW-0472">Membrane</keyword>
<dbReference type="Pfam" id="PF03631">
    <property type="entry name" value="Virul_fac_BrkB"/>
    <property type="match status" value="1"/>
</dbReference>
<evidence type="ECO:0000313" key="7">
    <source>
        <dbReference type="EMBL" id="QQZ08748.1"/>
    </source>
</evidence>
<feature type="transmembrane region" description="Helical" evidence="6">
    <location>
        <begin position="92"/>
        <end position="111"/>
    </location>
</feature>
<name>A0ABX7DZ52_9BACI</name>
<protein>
    <submittedName>
        <fullName evidence="7">YihY/virulence factor BrkB family protein</fullName>
    </submittedName>
</protein>
<dbReference type="PANTHER" id="PTHR30213:SF0">
    <property type="entry name" value="UPF0761 MEMBRANE PROTEIN YIHY"/>
    <property type="match status" value="1"/>
</dbReference>
<sequence>MGNSRIIRDKNFIISIIKHSTYNDITGLAAQLAYFFLLSLFPLLLFIVSLLPYLPIDLDDILNVLRNFAPKQTLKMIESNLADILNNRRTSLLSFGIIATLWSASKGMNAITKALNRAYEVKETRSAIVARAMSVLLTLAMIFVFLVALLLPVFGQYIGFYIFQLFGLSEQFTHIWTALRWVISPLILFVVFVGIYYFAPNKKIKCLAVFPGAVIATVGWAIVSLAFSFYVSNFGHYSTTYGSLGGIIVLMLWFYFSGIILIVGGEINALISAKKKTC</sequence>
<dbReference type="PIRSF" id="PIRSF035875">
    <property type="entry name" value="RNase_BN"/>
    <property type="match status" value="1"/>
</dbReference>
<dbReference type="PANTHER" id="PTHR30213">
    <property type="entry name" value="INNER MEMBRANE PROTEIN YHJD"/>
    <property type="match status" value="1"/>
</dbReference>
<evidence type="ECO:0000256" key="6">
    <source>
        <dbReference type="SAM" id="Phobius"/>
    </source>
</evidence>
<evidence type="ECO:0000256" key="1">
    <source>
        <dbReference type="ARBA" id="ARBA00004651"/>
    </source>
</evidence>
<keyword evidence="3 6" id="KW-0812">Transmembrane</keyword>
<dbReference type="InterPro" id="IPR017039">
    <property type="entry name" value="Virul_fac_BrkB"/>
</dbReference>
<accession>A0ABX7DZ52</accession>
<evidence type="ECO:0000256" key="4">
    <source>
        <dbReference type="ARBA" id="ARBA00022989"/>
    </source>
</evidence>
<reference evidence="7 8" key="1">
    <citation type="submission" date="2020-11" db="EMBL/GenBank/DDBJ databases">
        <title>Taxonomic evaluation of the Bacillus sporothermodurans group of bacteria based on whole genome sequences.</title>
        <authorList>
            <person name="Fiedler G."/>
            <person name="Herbstmann A.-D."/>
            <person name="Doll E."/>
            <person name="Wenning M."/>
            <person name="Brinks E."/>
            <person name="Kabisch J."/>
            <person name="Breitenwieser F."/>
            <person name="Lappann M."/>
            <person name="Boehnlein C."/>
            <person name="Franz C."/>
        </authorList>
    </citation>
    <scope>NUCLEOTIDE SEQUENCE [LARGE SCALE GENOMIC DNA]</scope>
    <source>
        <strain evidence="7 8">JCM 19841</strain>
    </source>
</reference>
<feature type="transmembrane region" description="Helical" evidence="6">
    <location>
        <begin position="32"/>
        <end position="54"/>
    </location>
</feature>
<feature type="transmembrane region" description="Helical" evidence="6">
    <location>
        <begin position="132"/>
        <end position="158"/>
    </location>
</feature>
<keyword evidence="4 6" id="KW-1133">Transmembrane helix</keyword>
<proteinExistence type="predicted"/>
<keyword evidence="8" id="KW-1185">Reference proteome</keyword>
<dbReference type="RefSeq" id="WP_202777558.1">
    <property type="nucleotide sequence ID" value="NZ_CP065425.1"/>
</dbReference>
<comment type="subcellular location">
    <subcellularLocation>
        <location evidence="1">Cell membrane</location>
        <topology evidence="1">Multi-pass membrane protein</topology>
    </subcellularLocation>
</comment>
<feature type="transmembrane region" description="Helical" evidence="6">
    <location>
        <begin position="206"/>
        <end position="231"/>
    </location>
</feature>
<dbReference type="Proteomes" id="UP000595691">
    <property type="component" value="Chromosome"/>
</dbReference>
<dbReference type="NCBIfam" id="TIGR00765">
    <property type="entry name" value="yihY_not_rbn"/>
    <property type="match status" value="1"/>
</dbReference>
<evidence type="ECO:0000256" key="2">
    <source>
        <dbReference type="ARBA" id="ARBA00022475"/>
    </source>
</evidence>
<evidence type="ECO:0000256" key="5">
    <source>
        <dbReference type="ARBA" id="ARBA00023136"/>
    </source>
</evidence>
<organism evidence="7 8">
    <name type="scientific">Heyndrickxia vini</name>
    <dbReference type="NCBI Taxonomy" id="1476025"/>
    <lineage>
        <taxon>Bacteria</taxon>
        <taxon>Bacillati</taxon>
        <taxon>Bacillota</taxon>
        <taxon>Bacilli</taxon>
        <taxon>Bacillales</taxon>
        <taxon>Bacillaceae</taxon>
        <taxon>Heyndrickxia</taxon>
    </lineage>
</organism>
<gene>
    <name evidence="7" type="ORF">I5776_17205</name>
</gene>
<feature type="transmembrane region" description="Helical" evidence="6">
    <location>
        <begin position="178"/>
        <end position="199"/>
    </location>
</feature>
<evidence type="ECO:0000256" key="3">
    <source>
        <dbReference type="ARBA" id="ARBA00022692"/>
    </source>
</evidence>
<dbReference type="EMBL" id="CP065425">
    <property type="protein sequence ID" value="QQZ08748.1"/>
    <property type="molecule type" value="Genomic_DNA"/>
</dbReference>
<evidence type="ECO:0000313" key="8">
    <source>
        <dbReference type="Proteomes" id="UP000595691"/>
    </source>
</evidence>
<keyword evidence="2" id="KW-1003">Cell membrane</keyword>
<feature type="transmembrane region" description="Helical" evidence="6">
    <location>
        <begin position="243"/>
        <end position="265"/>
    </location>
</feature>